<feature type="region of interest" description="Disordered" evidence="1">
    <location>
        <begin position="93"/>
        <end position="116"/>
    </location>
</feature>
<name>A0A6C0I6G3_9ZZZZ</name>
<evidence type="ECO:0000313" key="2">
    <source>
        <dbReference type="EMBL" id="QHT87713.1"/>
    </source>
</evidence>
<sequence length="116" mass="13051">MHIFLFCFVPYLLLEHHSYRGRLHCGHCDIPDKFAEENSDLIVSHFEKKRLLDYLTNENIGIVDKVNVLTANYPAVYLGSVLNGGLLDDWSSDNNSNSSNGSSNGTRSNSSKILYL</sequence>
<dbReference type="AlphaFoldDB" id="A0A6C0I6G3"/>
<dbReference type="EMBL" id="MN740099">
    <property type="protein sequence ID" value="QHT87713.1"/>
    <property type="molecule type" value="Genomic_DNA"/>
</dbReference>
<protein>
    <submittedName>
        <fullName evidence="2">Uncharacterized protein</fullName>
    </submittedName>
</protein>
<reference evidence="2" key="1">
    <citation type="journal article" date="2020" name="Nature">
        <title>Giant virus diversity and host interactions through global metagenomics.</title>
        <authorList>
            <person name="Schulz F."/>
            <person name="Roux S."/>
            <person name="Paez-Espino D."/>
            <person name="Jungbluth S."/>
            <person name="Walsh D.A."/>
            <person name="Denef V.J."/>
            <person name="McMahon K.D."/>
            <person name="Konstantinidis K.T."/>
            <person name="Eloe-Fadrosh E.A."/>
            <person name="Kyrpides N.C."/>
            <person name="Woyke T."/>
        </authorList>
    </citation>
    <scope>NUCLEOTIDE SEQUENCE</scope>
    <source>
        <strain evidence="2">GVMAG-M-3300023184-190</strain>
    </source>
</reference>
<evidence type="ECO:0000256" key="1">
    <source>
        <dbReference type="SAM" id="MobiDB-lite"/>
    </source>
</evidence>
<accession>A0A6C0I6G3</accession>
<proteinExistence type="predicted"/>
<organism evidence="2">
    <name type="scientific">viral metagenome</name>
    <dbReference type="NCBI Taxonomy" id="1070528"/>
    <lineage>
        <taxon>unclassified sequences</taxon>
        <taxon>metagenomes</taxon>
        <taxon>organismal metagenomes</taxon>
    </lineage>
</organism>